<reference evidence="2 3" key="1">
    <citation type="submission" date="2015-05" db="EMBL/GenBank/DDBJ databases">
        <authorList>
            <person name="Tang B."/>
            <person name="Yu Y."/>
        </authorList>
    </citation>
    <scope>NUCLEOTIDE SEQUENCE [LARGE SCALE GENOMIC DNA]</scope>
    <source>
        <strain evidence="2 3">DSM 7029</strain>
    </source>
</reference>
<dbReference type="PANTHER" id="PTHR43155">
    <property type="entry name" value="CYCLIC DI-GMP PHOSPHODIESTERASE PA4108-RELATED"/>
    <property type="match status" value="1"/>
</dbReference>
<dbReference type="STRING" id="413882.AAW51_5504"/>
<protein>
    <recommendedName>
        <fullName evidence="1">HD-GYP domain-containing protein</fullName>
    </recommendedName>
</protein>
<dbReference type="GO" id="GO:0008081">
    <property type="term" value="F:phosphoric diester hydrolase activity"/>
    <property type="evidence" value="ECO:0007669"/>
    <property type="project" value="UniProtKB-ARBA"/>
</dbReference>
<proteinExistence type="predicted"/>
<evidence type="ECO:0000313" key="3">
    <source>
        <dbReference type="Proteomes" id="UP000035352"/>
    </source>
</evidence>
<name>A0A0G3C086_9BURK</name>
<keyword evidence="3" id="KW-1185">Reference proteome</keyword>
<evidence type="ECO:0000259" key="1">
    <source>
        <dbReference type="PROSITE" id="PS51832"/>
    </source>
</evidence>
<dbReference type="RefSeq" id="WP_047197154.1">
    <property type="nucleotide sequence ID" value="NZ_CP011371.1"/>
</dbReference>
<dbReference type="PROSITE" id="PS51832">
    <property type="entry name" value="HD_GYP"/>
    <property type="match status" value="1"/>
</dbReference>
<organism evidence="2 3">
    <name type="scientific">Caldimonas brevitalea</name>
    <dbReference type="NCBI Taxonomy" id="413882"/>
    <lineage>
        <taxon>Bacteria</taxon>
        <taxon>Pseudomonadati</taxon>
        <taxon>Pseudomonadota</taxon>
        <taxon>Betaproteobacteria</taxon>
        <taxon>Burkholderiales</taxon>
        <taxon>Sphaerotilaceae</taxon>
        <taxon>Caldimonas</taxon>
    </lineage>
</organism>
<dbReference type="Pfam" id="PF13487">
    <property type="entry name" value="HD_5"/>
    <property type="match status" value="1"/>
</dbReference>
<feature type="domain" description="HD-GYP" evidence="1">
    <location>
        <begin position="108"/>
        <end position="305"/>
    </location>
</feature>
<accession>A0A0G3C086</accession>
<dbReference type="InterPro" id="IPR003607">
    <property type="entry name" value="HD/PDEase_dom"/>
</dbReference>
<dbReference type="KEGG" id="pbh:AAW51_5504"/>
<dbReference type="EMBL" id="CP011371">
    <property type="protein sequence ID" value="AKJ32195.1"/>
    <property type="molecule type" value="Genomic_DNA"/>
</dbReference>
<dbReference type="PATRIC" id="fig|413882.6.peg.5754"/>
<dbReference type="CDD" id="cd00077">
    <property type="entry name" value="HDc"/>
    <property type="match status" value="1"/>
</dbReference>
<dbReference type="InterPro" id="IPR037522">
    <property type="entry name" value="HD_GYP_dom"/>
</dbReference>
<gene>
    <name evidence="2" type="ORF">AAW51_5504</name>
</gene>
<dbReference type="OrthoDB" id="9780948at2"/>
<sequence>MTAPADVNRHYLDRVMDAAKSQEIEATEDIVAGNGMKLLSKGARIDERVRERLLEYKLRKPLESSLRVAGGVSSEQLAEAGLRLLEQHATLKAVRLPAATKSALGCLSAFPSIDTLQTLLTLYCGQDPHKLDHAVAVSLLAISLHQRLQHDHETQLQAAMLSGLFHDVGELYIDPAVLQSGGALSLAEWKQVCVHPLVAHRLISDIPQLHKSVAEAVLQHHERLDGFGYPAGLKGDAIGRPGRILGASELLAGIAEGSRTPLNSACVALKLVPDEFDRALIDAVASNRAALAAELEAPVLPPWDDTLAQVEHLVAGMQRVDQLRPLLAARLATIDPATRHTFSGAAFRYERICMALISAGVNTRNPDELQRLRQGEVSPAIQLELTLVLREIRWRLQELGRELTLRVQRTSAQHADLAVEVVAIFNAGT</sequence>
<dbReference type="PANTHER" id="PTHR43155:SF2">
    <property type="entry name" value="CYCLIC DI-GMP PHOSPHODIESTERASE PA4108"/>
    <property type="match status" value="1"/>
</dbReference>
<evidence type="ECO:0000313" key="2">
    <source>
        <dbReference type="EMBL" id="AKJ32195.1"/>
    </source>
</evidence>
<dbReference type="Gene3D" id="1.10.3210.10">
    <property type="entry name" value="Hypothetical protein af1432"/>
    <property type="match status" value="1"/>
</dbReference>
<dbReference type="AlphaFoldDB" id="A0A0G3C086"/>
<dbReference type="Proteomes" id="UP000035352">
    <property type="component" value="Chromosome"/>
</dbReference>
<dbReference type="SUPFAM" id="SSF109604">
    <property type="entry name" value="HD-domain/PDEase-like"/>
    <property type="match status" value="1"/>
</dbReference>